<protein>
    <submittedName>
        <fullName evidence="2">Uncharacterized protein</fullName>
    </submittedName>
</protein>
<evidence type="ECO:0000313" key="3">
    <source>
        <dbReference type="Proteomes" id="UP000318081"/>
    </source>
</evidence>
<sequence length="66" mass="7063">MAMPTERKSEAAKQSLNSHEPKGDCLGDGITHRGYFQGLEDLLGYATTAISTLPSFRSTCMPTSVG</sequence>
<keyword evidence="3" id="KW-1185">Reference proteome</keyword>
<proteinExistence type="predicted"/>
<name>A0ABX5XZF8_9BACT</name>
<evidence type="ECO:0000256" key="1">
    <source>
        <dbReference type="SAM" id="MobiDB-lite"/>
    </source>
</evidence>
<feature type="region of interest" description="Disordered" evidence="1">
    <location>
        <begin position="1"/>
        <end position="27"/>
    </location>
</feature>
<reference evidence="2 3" key="1">
    <citation type="submission" date="2019-02" db="EMBL/GenBank/DDBJ databases">
        <title>Deep-cultivation of Planctomycetes and their phenomic and genomic characterization uncovers novel biology.</title>
        <authorList>
            <person name="Wiegand S."/>
            <person name="Jogler M."/>
            <person name="Boedeker C."/>
            <person name="Pinto D."/>
            <person name="Vollmers J."/>
            <person name="Rivas-Marin E."/>
            <person name="Kohn T."/>
            <person name="Peeters S.H."/>
            <person name="Heuer A."/>
            <person name="Rast P."/>
            <person name="Oberbeckmann S."/>
            <person name="Bunk B."/>
            <person name="Jeske O."/>
            <person name="Meyerdierks A."/>
            <person name="Storesund J.E."/>
            <person name="Kallscheuer N."/>
            <person name="Luecker S."/>
            <person name="Lage O.M."/>
            <person name="Pohl T."/>
            <person name="Merkel B.J."/>
            <person name="Hornburger P."/>
            <person name="Mueller R.-W."/>
            <person name="Bruemmer F."/>
            <person name="Labrenz M."/>
            <person name="Spormann A.M."/>
            <person name="Op den Camp H."/>
            <person name="Overmann J."/>
            <person name="Amann R."/>
            <person name="Jetten M.S.M."/>
            <person name="Mascher T."/>
            <person name="Medema M.H."/>
            <person name="Devos D.P."/>
            <person name="Kaster A.-K."/>
            <person name="Ovreas L."/>
            <person name="Rohde M."/>
            <person name="Galperin M.Y."/>
            <person name="Jogler C."/>
        </authorList>
    </citation>
    <scope>NUCLEOTIDE SEQUENCE [LARGE SCALE GENOMIC DNA]</scope>
    <source>
        <strain evidence="2 3">TBK1r</strain>
    </source>
</reference>
<evidence type="ECO:0000313" key="2">
    <source>
        <dbReference type="EMBL" id="QDV85194.1"/>
    </source>
</evidence>
<organism evidence="2 3">
    <name type="scientific">Stieleria magnilauensis</name>
    <dbReference type="NCBI Taxonomy" id="2527963"/>
    <lineage>
        <taxon>Bacteria</taxon>
        <taxon>Pseudomonadati</taxon>
        <taxon>Planctomycetota</taxon>
        <taxon>Planctomycetia</taxon>
        <taxon>Pirellulales</taxon>
        <taxon>Pirellulaceae</taxon>
        <taxon>Stieleria</taxon>
    </lineage>
</organism>
<accession>A0ABX5XZF8</accession>
<feature type="compositionally biased region" description="Basic and acidic residues" evidence="1">
    <location>
        <begin position="1"/>
        <end position="11"/>
    </location>
</feature>
<dbReference type="EMBL" id="CP036432">
    <property type="protein sequence ID" value="QDV85194.1"/>
    <property type="molecule type" value="Genomic_DNA"/>
</dbReference>
<dbReference type="Proteomes" id="UP000318081">
    <property type="component" value="Chromosome"/>
</dbReference>
<gene>
    <name evidence="2" type="ORF">TBK1r_41480</name>
</gene>